<name>A0A565A4T9_PLAVI</name>
<dbReference type="EMBL" id="FLZR02000014">
    <property type="protein sequence ID" value="VUZ99806.1"/>
    <property type="molecule type" value="Genomic_DNA"/>
</dbReference>
<keyword evidence="2" id="KW-0472">Membrane</keyword>
<gene>
    <name evidence="3" type="ORF">PVP01_0005200</name>
</gene>
<sequence>MTSCTCKYIDYNCYYCLKNKFHFCEVTPTGRTYLNRSLESMDKKINNFNSSNEHLIWIIKHLTCNSVFLHINTNIACKYINFLLNEKVKTLYPYDYNIYYKYFEDFVKKFFTVVEGDYKHNQICTTNINLLEDVEYKKMDILNTLYKEYDKLKNIHQSVYIQWKTCEIIDYIIKEANAGAELYKEYDKLKNIHQLVYIQWKTCEIIDYIIKEANAGAELYKNDYEFINVLRGLRDIIKKGDGKYEKFCATKLQQLDRMVREDAYPDKKPDTPTHTDISQSSVTLEHPKLQALAQDASENRIGKQSQASVDLHERLHTKQLRSNEEFTQVSHEISPSEAQHHRGSSLGESHRARSRHAEDPQENVFESSTFSREPNELSLEAHSRSVHTGYNTADERYTTERAITPTDGTQSYLETFKGTITGVLGSVDPGPVLGVSGGMGVLFILFKYTPFGSFFGKRRGRFRQIPSFRGLSPGEIPNFHEYRFFQINIFF</sequence>
<dbReference type="Proteomes" id="UP000220605">
    <property type="component" value="Unassembled WGS sequence"/>
</dbReference>
<feature type="compositionally biased region" description="Basic and acidic residues" evidence="1">
    <location>
        <begin position="373"/>
        <end position="383"/>
    </location>
</feature>
<feature type="compositionally biased region" description="Polar residues" evidence="1">
    <location>
        <begin position="274"/>
        <end position="283"/>
    </location>
</feature>
<dbReference type="VEuPathDB" id="PlasmoDB:PVP01_0005200"/>
<feature type="compositionally biased region" description="Basic and acidic residues" evidence="1">
    <location>
        <begin position="262"/>
        <end position="273"/>
    </location>
</feature>
<reference evidence="3" key="1">
    <citation type="submission" date="2016-07" db="EMBL/GenBank/DDBJ databases">
        <authorList>
            <consortium name="Pathogen Informatics"/>
        </authorList>
    </citation>
    <scope>NUCLEOTIDE SEQUENCE</scope>
</reference>
<protein>
    <submittedName>
        <fullName evidence="3">VIR protein</fullName>
    </submittedName>
</protein>
<evidence type="ECO:0000313" key="3">
    <source>
        <dbReference type="EMBL" id="VUZ99806.1"/>
    </source>
</evidence>
<keyword evidence="2" id="KW-1133">Transmembrane helix</keyword>
<evidence type="ECO:0000256" key="1">
    <source>
        <dbReference type="SAM" id="MobiDB-lite"/>
    </source>
</evidence>
<dbReference type="OrthoDB" id="10467415at2759"/>
<evidence type="ECO:0000256" key="2">
    <source>
        <dbReference type="SAM" id="Phobius"/>
    </source>
</evidence>
<organism evidence="3">
    <name type="scientific">Plasmodium vivax</name>
    <name type="common">malaria parasite P. vivax</name>
    <dbReference type="NCBI Taxonomy" id="5855"/>
    <lineage>
        <taxon>Eukaryota</taxon>
        <taxon>Sar</taxon>
        <taxon>Alveolata</taxon>
        <taxon>Apicomplexa</taxon>
        <taxon>Aconoidasida</taxon>
        <taxon>Haemosporida</taxon>
        <taxon>Plasmodiidae</taxon>
        <taxon>Plasmodium</taxon>
        <taxon>Plasmodium (Plasmodium)</taxon>
    </lineage>
</organism>
<feature type="compositionally biased region" description="Basic and acidic residues" evidence="1">
    <location>
        <begin position="348"/>
        <end position="359"/>
    </location>
</feature>
<feature type="region of interest" description="Disordered" evidence="1">
    <location>
        <begin position="262"/>
        <end position="284"/>
    </location>
</feature>
<accession>A0A565A4T9</accession>
<feature type="compositionally biased region" description="Polar residues" evidence="1">
    <location>
        <begin position="325"/>
        <end position="337"/>
    </location>
</feature>
<keyword evidence="2" id="KW-0812">Transmembrane</keyword>
<dbReference type="VEuPathDB" id="PlasmoDB:PVPAM_000031500"/>
<feature type="region of interest" description="Disordered" evidence="1">
    <location>
        <begin position="319"/>
        <end position="402"/>
    </location>
</feature>
<feature type="transmembrane region" description="Helical" evidence="2">
    <location>
        <begin position="432"/>
        <end position="455"/>
    </location>
</feature>
<proteinExistence type="predicted"/>
<dbReference type="AlphaFoldDB" id="A0A565A4T9"/>